<keyword evidence="9 15" id="KW-0808">Transferase</keyword>
<evidence type="ECO:0000256" key="8">
    <source>
        <dbReference type="ARBA" id="ARBA00022603"/>
    </source>
</evidence>
<accession>A0A1F5NYG8</accession>
<dbReference type="AlphaFoldDB" id="A0A1F5NYG8"/>
<evidence type="ECO:0000256" key="12">
    <source>
        <dbReference type="ARBA" id="ARBA00029736"/>
    </source>
</evidence>
<dbReference type="InterPro" id="IPR029028">
    <property type="entry name" value="Alpha/beta_knot_MTases"/>
</dbReference>
<dbReference type="HAMAP" id="MF_00605">
    <property type="entry name" value="TrmD"/>
    <property type="match status" value="1"/>
</dbReference>
<dbReference type="GO" id="GO:0002939">
    <property type="term" value="P:tRNA N1-guanine methylation"/>
    <property type="evidence" value="ECO:0007669"/>
    <property type="project" value="TreeGrafter"/>
</dbReference>
<organism evidence="19 20">
    <name type="scientific">Candidatus Doudnabacteria bacterium RIFCSPHIGHO2_01_FULL_49_9</name>
    <dbReference type="NCBI Taxonomy" id="1817827"/>
    <lineage>
        <taxon>Bacteria</taxon>
        <taxon>Candidatus Doudnaibacteriota</taxon>
    </lineage>
</organism>
<evidence type="ECO:0000256" key="11">
    <source>
        <dbReference type="ARBA" id="ARBA00022694"/>
    </source>
</evidence>
<protein>
    <recommendedName>
        <fullName evidence="6 15">tRNA (guanine-N(1)-)-methyltransferase</fullName>
        <ecNumber evidence="5 15">2.1.1.228</ecNumber>
    </recommendedName>
    <alternativeName>
        <fullName evidence="12 15">M1G-methyltransferase</fullName>
    </alternativeName>
    <alternativeName>
        <fullName evidence="13 15">tRNA [GM37] methyltransferase</fullName>
    </alternativeName>
</protein>
<keyword evidence="8 15" id="KW-0489">Methyltransferase</keyword>
<dbReference type="GO" id="GO:0052906">
    <property type="term" value="F:tRNA (guanine(37)-N1)-methyltransferase activity"/>
    <property type="evidence" value="ECO:0007669"/>
    <property type="project" value="UniProtKB-UniRule"/>
</dbReference>
<keyword evidence="7 15" id="KW-0963">Cytoplasm</keyword>
<comment type="subunit">
    <text evidence="4 15 17">Homodimer.</text>
</comment>
<dbReference type="Gene3D" id="1.10.1270.20">
    <property type="entry name" value="tRNA(m1g37)methyltransferase, domain 2"/>
    <property type="match status" value="1"/>
</dbReference>
<name>A0A1F5NYG8_9BACT</name>
<feature type="binding site" evidence="15 16">
    <location>
        <position position="115"/>
    </location>
    <ligand>
        <name>S-adenosyl-L-methionine</name>
        <dbReference type="ChEBI" id="CHEBI:59789"/>
    </ligand>
</feature>
<evidence type="ECO:0000259" key="18">
    <source>
        <dbReference type="Pfam" id="PF01746"/>
    </source>
</evidence>
<comment type="similarity">
    <text evidence="3 15 17">Belongs to the RNA methyltransferase TrmD family.</text>
</comment>
<evidence type="ECO:0000256" key="15">
    <source>
        <dbReference type="HAMAP-Rule" id="MF_00605"/>
    </source>
</evidence>
<comment type="function">
    <text evidence="1 15 17">Specifically methylates guanosine-37 in various tRNAs.</text>
</comment>
<evidence type="ECO:0000256" key="17">
    <source>
        <dbReference type="RuleBase" id="RU003464"/>
    </source>
</evidence>
<evidence type="ECO:0000313" key="20">
    <source>
        <dbReference type="Proteomes" id="UP000176339"/>
    </source>
</evidence>
<dbReference type="GO" id="GO:0005829">
    <property type="term" value="C:cytosol"/>
    <property type="evidence" value="ECO:0007669"/>
    <property type="project" value="TreeGrafter"/>
</dbReference>
<keyword evidence="11 15" id="KW-0819">tRNA processing</keyword>
<feature type="domain" description="tRNA methyltransferase TRMD/TRM10-type" evidence="18">
    <location>
        <begin position="1"/>
        <end position="220"/>
    </location>
</feature>
<dbReference type="EMBL" id="MFEN01000065">
    <property type="protein sequence ID" value="OGE82695.1"/>
    <property type="molecule type" value="Genomic_DNA"/>
</dbReference>
<dbReference type="InterPro" id="IPR029026">
    <property type="entry name" value="tRNA_m1G_MTases_N"/>
</dbReference>
<dbReference type="EC" id="2.1.1.228" evidence="5 15"/>
<dbReference type="Proteomes" id="UP000176339">
    <property type="component" value="Unassembled WGS sequence"/>
</dbReference>
<comment type="caution">
    <text evidence="15">Lacks conserved residue(s) required for the propagation of feature annotation.</text>
</comment>
<comment type="subcellular location">
    <subcellularLocation>
        <location evidence="2 15 17">Cytoplasm</location>
    </subcellularLocation>
</comment>
<dbReference type="InterPro" id="IPR002649">
    <property type="entry name" value="tRNA_m1G_MeTrfase_TrmD"/>
</dbReference>
<comment type="catalytic activity">
    <reaction evidence="14 15 17">
        <text>guanosine(37) in tRNA + S-adenosyl-L-methionine = N(1)-methylguanosine(37) in tRNA + S-adenosyl-L-homocysteine + H(+)</text>
        <dbReference type="Rhea" id="RHEA:36899"/>
        <dbReference type="Rhea" id="RHEA-COMP:10145"/>
        <dbReference type="Rhea" id="RHEA-COMP:10147"/>
        <dbReference type="ChEBI" id="CHEBI:15378"/>
        <dbReference type="ChEBI" id="CHEBI:57856"/>
        <dbReference type="ChEBI" id="CHEBI:59789"/>
        <dbReference type="ChEBI" id="CHEBI:73542"/>
        <dbReference type="ChEBI" id="CHEBI:74269"/>
        <dbReference type="EC" id="2.1.1.228"/>
    </reaction>
</comment>
<proteinExistence type="inferred from homology"/>
<evidence type="ECO:0000256" key="6">
    <source>
        <dbReference type="ARBA" id="ARBA00014679"/>
    </source>
</evidence>
<dbReference type="Pfam" id="PF01746">
    <property type="entry name" value="tRNA_m1G_MT"/>
    <property type="match status" value="1"/>
</dbReference>
<gene>
    <name evidence="15" type="primary">trmD</name>
    <name evidence="19" type="ORF">A2846_01500</name>
</gene>
<dbReference type="SUPFAM" id="SSF75217">
    <property type="entry name" value="alpha/beta knot"/>
    <property type="match status" value="1"/>
</dbReference>
<evidence type="ECO:0000256" key="5">
    <source>
        <dbReference type="ARBA" id="ARBA00012807"/>
    </source>
</evidence>
<evidence type="ECO:0000256" key="3">
    <source>
        <dbReference type="ARBA" id="ARBA00007630"/>
    </source>
</evidence>
<dbReference type="NCBIfam" id="NF000648">
    <property type="entry name" value="PRK00026.1"/>
    <property type="match status" value="1"/>
</dbReference>
<evidence type="ECO:0000256" key="10">
    <source>
        <dbReference type="ARBA" id="ARBA00022691"/>
    </source>
</evidence>
<evidence type="ECO:0000256" key="4">
    <source>
        <dbReference type="ARBA" id="ARBA00011738"/>
    </source>
</evidence>
<evidence type="ECO:0000256" key="1">
    <source>
        <dbReference type="ARBA" id="ARBA00002634"/>
    </source>
</evidence>
<evidence type="ECO:0000256" key="7">
    <source>
        <dbReference type="ARBA" id="ARBA00022490"/>
    </source>
</evidence>
<evidence type="ECO:0000256" key="14">
    <source>
        <dbReference type="ARBA" id="ARBA00047783"/>
    </source>
</evidence>
<dbReference type="PANTHER" id="PTHR46417">
    <property type="entry name" value="TRNA (GUANINE-N(1)-)-METHYLTRANSFERASE"/>
    <property type="match status" value="1"/>
</dbReference>
<keyword evidence="10 15" id="KW-0949">S-adenosyl-L-methionine</keyword>
<evidence type="ECO:0000256" key="16">
    <source>
        <dbReference type="PIRSR" id="PIRSR000386-1"/>
    </source>
</evidence>
<reference evidence="19 20" key="1">
    <citation type="journal article" date="2016" name="Nat. Commun.">
        <title>Thousands of microbial genomes shed light on interconnected biogeochemical processes in an aquifer system.</title>
        <authorList>
            <person name="Anantharaman K."/>
            <person name="Brown C.T."/>
            <person name="Hug L.A."/>
            <person name="Sharon I."/>
            <person name="Castelle C.J."/>
            <person name="Probst A.J."/>
            <person name="Thomas B.C."/>
            <person name="Singh A."/>
            <person name="Wilkins M.J."/>
            <person name="Karaoz U."/>
            <person name="Brodie E.L."/>
            <person name="Williams K.H."/>
            <person name="Hubbard S.S."/>
            <person name="Banfield J.F."/>
        </authorList>
    </citation>
    <scope>NUCLEOTIDE SEQUENCE [LARGE SCALE GENOMIC DNA]</scope>
</reference>
<comment type="caution">
    <text evidence="19">The sequence shown here is derived from an EMBL/GenBank/DDBJ whole genome shotgun (WGS) entry which is preliminary data.</text>
</comment>
<evidence type="ECO:0000256" key="9">
    <source>
        <dbReference type="ARBA" id="ARBA00022679"/>
    </source>
</evidence>
<dbReference type="Gene3D" id="3.40.1280.10">
    <property type="match status" value="1"/>
</dbReference>
<dbReference type="InterPro" id="IPR016009">
    <property type="entry name" value="tRNA_MeTrfase_TRMD/TRM10"/>
</dbReference>
<sequence length="221" mass="24565">MTFDIITLFPEVIRPYLEGSIIGRAVKNKLISVKVLNPRDFSTDKHRKADGRAYGGGPGMVMRVEPLIKAFRSLKLKIKNSKLKILITAAGGKSFDDAKALQLAKKYDHLVILCGHYEGIDARVPKILKDMGFSVEEVSIGPYVLTGGELPALVMIDSVSRKLEGVLGKSESLEENRLGVGVPAYTRPEVIKHGKKRYAVPKILLSGHHKNIEEWRKRHKS</sequence>
<evidence type="ECO:0000256" key="13">
    <source>
        <dbReference type="ARBA" id="ARBA00033392"/>
    </source>
</evidence>
<dbReference type="InterPro" id="IPR023148">
    <property type="entry name" value="tRNA_m1G_MeTrfase_C_sf"/>
</dbReference>
<evidence type="ECO:0000256" key="2">
    <source>
        <dbReference type="ARBA" id="ARBA00004496"/>
    </source>
</evidence>
<dbReference type="NCBIfam" id="TIGR00088">
    <property type="entry name" value="trmD"/>
    <property type="match status" value="1"/>
</dbReference>
<evidence type="ECO:0000313" key="19">
    <source>
        <dbReference type="EMBL" id="OGE82695.1"/>
    </source>
</evidence>
<dbReference type="PIRSF" id="PIRSF000386">
    <property type="entry name" value="tRNA_mtase"/>
    <property type="match status" value="1"/>
</dbReference>
<dbReference type="PANTHER" id="PTHR46417:SF1">
    <property type="entry name" value="TRNA (GUANINE-N(1)-)-METHYLTRANSFERASE"/>
    <property type="match status" value="1"/>
</dbReference>